<evidence type="ECO:0000256" key="1">
    <source>
        <dbReference type="ARBA" id="ARBA00022801"/>
    </source>
</evidence>
<dbReference type="SMART" id="SM00331">
    <property type="entry name" value="PP2C_SIG"/>
    <property type="match status" value="1"/>
</dbReference>
<dbReference type="InterPro" id="IPR011006">
    <property type="entry name" value="CheY-like_superfamily"/>
</dbReference>
<name>A0A0W8G4A0_9ZZZZ</name>
<dbReference type="InterPro" id="IPR052016">
    <property type="entry name" value="Bact_Sigma-Reg"/>
</dbReference>
<dbReference type="EMBL" id="LNQE01000271">
    <property type="protein sequence ID" value="KUG27975.1"/>
    <property type="molecule type" value="Genomic_DNA"/>
</dbReference>
<dbReference type="Gene3D" id="3.60.40.10">
    <property type="entry name" value="PPM-type phosphatase domain"/>
    <property type="match status" value="1"/>
</dbReference>
<dbReference type="AlphaFoldDB" id="A0A0W8G4A0"/>
<dbReference type="Pfam" id="PF07228">
    <property type="entry name" value="SpoIIE"/>
    <property type="match status" value="1"/>
</dbReference>
<protein>
    <submittedName>
        <fullName evidence="3">Two-component hybrid sensor and regulator</fullName>
    </submittedName>
</protein>
<dbReference type="SUPFAM" id="SSF52172">
    <property type="entry name" value="CheY-like"/>
    <property type="match status" value="1"/>
</dbReference>
<dbReference type="PANTHER" id="PTHR43156:SF2">
    <property type="entry name" value="STAGE II SPORULATION PROTEIN E"/>
    <property type="match status" value="1"/>
</dbReference>
<evidence type="ECO:0000313" key="3">
    <source>
        <dbReference type="EMBL" id="KUG27975.1"/>
    </source>
</evidence>
<dbReference type="PROSITE" id="PS50110">
    <property type="entry name" value="RESPONSE_REGULATORY"/>
    <property type="match status" value="1"/>
</dbReference>
<dbReference type="SUPFAM" id="SSF81606">
    <property type="entry name" value="PP2C-like"/>
    <property type="match status" value="1"/>
</dbReference>
<dbReference type="InterPro" id="IPR036457">
    <property type="entry name" value="PPM-type-like_dom_sf"/>
</dbReference>
<comment type="caution">
    <text evidence="3">The sequence shown here is derived from an EMBL/GenBank/DDBJ whole genome shotgun (WGS) entry which is preliminary data.</text>
</comment>
<organism evidence="3">
    <name type="scientific">hydrocarbon metagenome</name>
    <dbReference type="NCBI Taxonomy" id="938273"/>
    <lineage>
        <taxon>unclassified sequences</taxon>
        <taxon>metagenomes</taxon>
        <taxon>ecological metagenomes</taxon>
    </lineage>
</organism>
<keyword evidence="1" id="KW-0378">Hydrolase</keyword>
<dbReference type="SMART" id="SM00448">
    <property type="entry name" value="REC"/>
    <property type="match status" value="1"/>
</dbReference>
<reference evidence="3" key="1">
    <citation type="journal article" date="2015" name="Proc. Natl. Acad. Sci. U.S.A.">
        <title>Networks of energetic and metabolic interactions define dynamics in microbial communities.</title>
        <authorList>
            <person name="Embree M."/>
            <person name="Liu J.K."/>
            <person name="Al-Bassam M.M."/>
            <person name="Zengler K."/>
        </authorList>
    </citation>
    <scope>NUCLEOTIDE SEQUENCE</scope>
</reference>
<dbReference type="GO" id="GO:0000160">
    <property type="term" value="P:phosphorelay signal transduction system"/>
    <property type="evidence" value="ECO:0007669"/>
    <property type="project" value="InterPro"/>
</dbReference>
<sequence>MPRVLVVDDNRIVRDMIKRHIAVLADIEIVEAGDGLRAVEIVQRTVPDLILMDLMMPGMDGIEAIRRIREDPQHADIPILFLSTETDREKWVEAFEAGANDFVQKPYEKRELLARMDTHLRLAALTRELRMKNALLEREQYLAGHVQSQLLPQRLEFPGFEASAVYQAQEQIGGDFYDAWDDGETVRIVMADISGHGASAALLMAVCKGLLYSLAATRPDPADMVAELNRMLYDLLAGGDLDMYVTLAFAAVSRASGTLRFLSAGHAPAYVLGGSTATLGPTGPGLGFHRDFTWQTVTVPFPPGATLFLLTDGVTELRSPTGEFFGEKRLMELLSPGLPPRELIGRVIDHALPFCKGRLTDDMAMLAIRRTDCEPGRETFSCRVS</sequence>
<gene>
    <name evidence="3" type="ORF">ASZ90_002166</name>
</gene>
<proteinExistence type="predicted"/>
<dbReference type="InterPro" id="IPR001932">
    <property type="entry name" value="PPM-type_phosphatase-like_dom"/>
</dbReference>
<accession>A0A0W8G4A0</accession>
<dbReference type="InterPro" id="IPR001789">
    <property type="entry name" value="Sig_transdc_resp-reg_receiver"/>
</dbReference>
<dbReference type="PANTHER" id="PTHR43156">
    <property type="entry name" value="STAGE II SPORULATION PROTEIN E-RELATED"/>
    <property type="match status" value="1"/>
</dbReference>
<feature type="domain" description="Response regulatory" evidence="2">
    <location>
        <begin position="3"/>
        <end position="120"/>
    </location>
</feature>
<dbReference type="Gene3D" id="3.40.50.2300">
    <property type="match status" value="1"/>
</dbReference>
<dbReference type="Pfam" id="PF00072">
    <property type="entry name" value="Response_reg"/>
    <property type="match status" value="1"/>
</dbReference>
<evidence type="ECO:0000259" key="2">
    <source>
        <dbReference type="PROSITE" id="PS50110"/>
    </source>
</evidence>
<dbReference type="GO" id="GO:0016791">
    <property type="term" value="F:phosphatase activity"/>
    <property type="evidence" value="ECO:0007669"/>
    <property type="project" value="TreeGrafter"/>
</dbReference>